<sequence length="78" mass="8042">DGGGFGPWHCGSGRRALKGGGGRAGPTGFGGCGARHFLVDIWGLAAKEWESLVPAYTSSSIFCEKLRSGDAGERDNVS</sequence>
<proteinExistence type="predicted"/>
<dbReference type="AlphaFoldDB" id="A0ABD0NGP5"/>
<name>A0ABD0NGP5_CIRMR</name>
<feature type="region of interest" description="Disordered" evidence="1">
    <location>
        <begin position="1"/>
        <end position="23"/>
    </location>
</feature>
<evidence type="ECO:0000313" key="3">
    <source>
        <dbReference type="Proteomes" id="UP001529510"/>
    </source>
</evidence>
<dbReference type="Proteomes" id="UP001529510">
    <property type="component" value="Unassembled WGS sequence"/>
</dbReference>
<dbReference type="EMBL" id="JAMKFB020000022">
    <property type="protein sequence ID" value="KAL0161183.1"/>
    <property type="molecule type" value="Genomic_DNA"/>
</dbReference>
<evidence type="ECO:0000256" key="1">
    <source>
        <dbReference type="SAM" id="MobiDB-lite"/>
    </source>
</evidence>
<protein>
    <submittedName>
        <fullName evidence="2">Uncharacterized protein</fullName>
    </submittedName>
</protein>
<gene>
    <name evidence="2" type="ORF">M9458_044908</name>
</gene>
<organism evidence="2 3">
    <name type="scientific">Cirrhinus mrigala</name>
    <name type="common">Mrigala</name>
    <dbReference type="NCBI Taxonomy" id="683832"/>
    <lineage>
        <taxon>Eukaryota</taxon>
        <taxon>Metazoa</taxon>
        <taxon>Chordata</taxon>
        <taxon>Craniata</taxon>
        <taxon>Vertebrata</taxon>
        <taxon>Euteleostomi</taxon>
        <taxon>Actinopterygii</taxon>
        <taxon>Neopterygii</taxon>
        <taxon>Teleostei</taxon>
        <taxon>Ostariophysi</taxon>
        <taxon>Cypriniformes</taxon>
        <taxon>Cyprinidae</taxon>
        <taxon>Labeoninae</taxon>
        <taxon>Labeonini</taxon>
        <taxon>Cirrhinus</taxon>
    </lineage>
</organism>
<comment type="caution">
    <text evidence="2">The sequence shown here is derived from an EMBL/GenBank/DDBJ whole genome shotgun (WGS) entry which is preliminary data.</text>
</comment>
<reference evidence="2 3" key="1">
    <citation type="submission" date="2024-05" db="EMBL/GenBank/DDBJ databases">
        <title>Genome sequencing and assembly of Indian major carp, Cirrhinus mrigala (Hamilton, 1822).</title>
        <authorList>
            <person name="Mohindra V."/>
            <person name="Chowdhury L.M."/>
            <person name="Lal K."/>
            <person name="Jena J.K."/>
        </authorList>
    </citation>
    <scope>NUCLEOTIDE SEQUENCE [LARGE SCALE GENOMIC DNA]</scope>
    <source>
        <strain evidence="2">CM1030</strain>
        <tissue evidence="2">Blood</tissue>
    </source>
</reference>
<feature type="non-terminal residue" evidence="2">
    <location>
        <position position="78"/>
    </location>
</feature>
<keyword evidence="3" id="KW-1185">Reference proteome</keyword>
<accession>A0ABD0NGP5</accession>
<feature type="non-terminal residue" evidence="2">
    <location>
        <position position="1"/>
    </location>
</feature>
<evidence type="ECO:0000313" key="2">
    <source>
        <dbReference type="EMBL" id="KAL0161183.1"/>
    </source>
</evidence>